<organism evidence="1 2">
    <name type="scientific">Pseudo-nitzschia multistriata</name>
    <dbReference type="NCBI Taxonomy" id="183589"/>
    <lineage>
        <taxon>Eukaryota</taxon>
        <taxon>Sar</taxon>
        <taxon>Stramenopiles</taxon>
        <taxon>Ochrophyta</taxon>
        <taxon>Bacillariophyta</taxon>
        <taxon>Bacillariophyceae</taxon>
        <taxon>Bacillariophycidae</taxon>
        <taxon>Bacillariales</taxon>
        <taxon>Bacillariaceae</taxon>
        <taxon>Pseudo-nitzschia</taxon>
    </lineage>
</organism>
<accession>A0A448Z130</accession>
<evidence type="ECO:0000313" key="2">
    <source>
        <dbReference type="Proteomes" id="UP000291116"/>
    </source>
</evidence>
<name>A0A448Z130_9STRA</name>
<gene>
    <name evidence="1" type="ORF">PSNMU_V1.4_AUG-EV-PASAV3_0024980</name>
</gene>
<keyword evidence="2" id="KW-1185">Reference proteome</keyword>
<proteinExistence type="predicted"/>
<sequence length="185" mass="21179">MVNHICPEVHDTTGSSRKIVTKSHRHLKFGKLLEFFKMFLDFEFGIVVQEKVEIDMFLTIPHQNYAACRGVRNDHKSITHIGVGLQVIEIFSVSSNNRIDEANETFSIKKVLCKLFLFVLNNRLSTKRLLMIPLYFAGNFGIVFLNKGSGIEVMLEPEQSTRYGRYFSSGVHTVTREGFGDIIFQ</sequence>
<dbReference type="AlphaFoldDB" id="A0A448Z130"/>
<protein>
    <submittedName>
        <fullName evidence="1">Uncharacterized protein</fullName>
    </submittedName>
</protein>
<dbReference type="EMBL" id="CAACVS010000068">
    <property type="protein sequence ID" value="VEU35752.1"/>
    <property type="molecule type" value="Genomic_DNA"/>
</dbReference>
<reference evidence="1 2" key="1">
    <citation type="submission" date="2019-01" db="EMBL/GenBank/DDBJ databases">
        <authorList>
            <person name="Ferrante I. M."/>
        </authorList>
    </citation>
    <scope>NUCLEOTIDE SEQUENCE [LARGE SCALE GENOMIC DNA]</scope>
    <source>
        <strain evidence="1 2">B856</strain>
    </source>
</reference>
<dbReference type="Proteomes" id="UP000291116">
    <property type="component" value="Unassembled WGS sequence"/>
</dbReference>
<evidence type="ECO:0000313" key="1">
    <source>
        <dbReference type="EMBL" id="VEU35752.1"/>
    </source>
</evidence>